<feature type="region of interest" description="Disordered" evidence="3">
    <location>
        <begin position="1"/>
        <end position="24"/>
    </location>
</feature>
<dbReference type="InterPro" id="IPR029493">
    <property type="entry name" value="RecD2-like_HHH"/>
</dbReference>
<protein>
    <submittedName>
        <fullName evidence="6">Exonuclease V</fullName>
    </submittedName>
</protein>
<keyword evidence="6" id="KW-0269">Exonuclease</keyword>
<feature type="domain" description="ATP-dependent RecD2 DNA helicase-like helix-hairpin-helix" evidence="5">
    <location>
        <begin position="119"/>
        <end position="196"/>
    </location>
</feature>
<dbReference type="Gene3D" id="3.40.50.300">
    <property type="entry name" value="P-loop containing nucleotide triphosphate hydrolases"/>
    <property type="match status" value="2"/>
</dbReference>
<dbReference type="Proteomes" id="UP000249577">
    <property type="component" value="Unassembled WGS sequence"/>
</dbReference>
<proteinExistence type="predicted"/>
<dbReference type="GO" id="GO:0009338">
    <property type="term" value="C:exodeoxyribonuclease V complex"/>
    <property type="evidence" value="ECO:0007669"/>
    <property type="project" value="TreeGrafter"/>
</dbReference>
<gene>
    <name evidence="6" type="ORF">DI565_05075</name>
</gene>
<name>A0A2W5MKD1_ANCNO</name>
<dbReference type="CDD" id="cd17933">
    <property type="entry name" value="DEXSc_RecD-like"/>
    <property type="match status" value="1"/>
</dbReference>
<evidence type="ECO:0000313" key="6">
    <source>
        <dbReference type="EMBL" id="PZQ18083.1"/>
    </source>
</evidence>
<dbReference type="InterPro" id="IPR027785">
    <property type="entry name" value="UvrD-like_helicase_C"/>
</dbReference>
<dbReference type="SUPFAM" id="SSF52540">
    <property type="entry name" value="P-loop containing nucleoside triphosphate hydrolases"/>
    <property type="match status" value="2"/>
</dbReference>
<dbReference type="Gene3D" id="1.10.10.2220">
    <property type="match status" value="1"/>
</dbReference>
<dbReference type="Pfam" id="PF14490">
    <property type="entry name" value="HHH_RecD2"/>
    <property type="match status" value="1"/>
</dbReference>
<dbReference type="AlphaFoldDB" id="A0A2W5MKD1"/>
<dbReference type="Gene3D" id="2.30.30.940">
    <property type="match status" value="1"/>
</dbReference>
<reference evidence="6 7" key="1">
    <citation type="submission" date="2017-08" db="EMBL/GenBank/DDBJ databases">
        <title>Infants hospitalized years apart are colonized by the same room-sourced microbial strains.</title>
        <authorList>
            <person name="Brooks B."/>
            <person name="Olm M.R."/>
            <person name="Firek B.A."/>
            <person name="Baker R."/>
            <person name="Thomas B.C."/>
            <person name="Morowitz M.J."/>
            <person name="Banfield J.F."/>
        </authorList>
    </citation>
    <scope>NUCLEOTIDE SEQUENCE [LARGE SCALE GENOMIC DNA]</scope>
    <source>
        <strain evidence="6">S2_005_003_R2_43</strain>
    </source>
</reference>
<keyword evidence="1" id="KW-0547">Nucleotide-binding</keyword>
<evidence type="ECO:0000259" key="4">
    <source>
        <dbReference type="Pfam" id="PF13538"/>
    </source>
</evidence>
<dbReference type="InterPro" id="IPR027417">
    <property type="entry name" value="P-loop_NTPase"/>
</dbReference>
<dbReference type="GO" id="GO:0005524">
    <property type="term" value="F:ATP binding"/>
    <property type="evidence" value="ECO:0007669"/>
    <property type="project" value="UniProtKB-KW"/>
</dbReference>
<keyword evidence="6" id="KW-0378">Hydrolase</keyword>
<feature type="domain" description="UvrD-like helicase C-terminal" evidence="4">
    <location>
        <begin position="595"/>
        <end position="641"/>
    </location>
</feature>
<dbReference type="Pfam" id="PF13538">
    <property type="entry name" value="UvrD_C_2"/>
    <property type="match status" value="1"/>
</dbReference>
<accession>A0A2W5MKD1</accession>
<dbReference type="InterPro" id="IPR050534">
    <property type="entry name" value="Coronavir_polyprotein_1ab"/>
</dbReference>
<evidence type="ECO:0000259" key="5">
    <source>
        <dbReference type="Pfam" id="PF14490"/>
    </source>
</evidence>
<dbReference type="PANTHER" id="PTHR43788:SF6">
    <property type="entry name" value="DNA HELICASE B"/>
    <property type="match status" value="1"/>
</dbReference>
<evidence type="ECO:0000256" key="2">
    <source>
        <dbReference type="ARBA" id="ARBA00022840"/>
    </source>
</evidence>
<feature type="compositionally biased region" description="Low complexity" evidence="3">
    <location>
        <begin position="1"/>
        <end position="14"/>
    </location>
</feature>
<evidence type="ECO:0000313" key="7">
    <source>
        <dbReference type="Proteomes" id="UP000249577"/>
    </source>
</evidence>
<dbReference type="CDD" id="cd18809">
    <property type="entry name" value="SF1_C_RecD"/>
    <property type="match status" value="1"/>
</dbReference>
<dbReference type="GO" id="GO:0006310">
    <property type="term" value="P:DNA recombination"/>
    <property type="evidence" value="ECO:0007669"/>
    <property type="project" value="TreeGrafter"/>
</dbReference>
<dbReference type="GO" id="GO:0004527">
    <property type="term" value="F:exonuclease activity"/>
    <property type="evidence" value="ECO:0007669"/>
    <property type="project" value="UniProtKB-KW"/>
</dbReference>
<dbReference type="Pfam" id="PF13604">
    <property type="entry name" value="AAA_30"/>
    <property type="match status" value="1"/>
</dbReference>
<evidence type="ECO:0000256" key="3">
    <source>
        <dbReference type="SAM" id="MobiDB-lite"/>
    </source>
</evidence>
<dbReference type="PANTHER" id="PTHR43788">
    <property type="entry name" value="DNA2/NAM7 HELICASE FAMILY MEMBER"/>
    <property type="match status" value="1"/>
</dbReference>
<keyword evidence="2" id="KW-0067">ATP-binding</keyword>
<dbReference type="GO" id="GO:0017116">
    <property type="term" value="F:single-stranded DNA helicase activity"/>
    <property type="evidence" value="ECO:0007669"/>
    <property type="project" value="TreeGrafter"/>
</dbReference>
<sequence length="676" mass="72517">MTVPRSRPANSRPPRAGEGKGARLGAPLALAPSLDRARWHGGRGSAGHVPMAALIRHLAETPAFEGIGWAKAARLAEVFGPDLPRLLAGGDPNPLATVVGEREAETLVRAWAEDLARGDVVVWLEERGFDPRLAGKVMRLWGAEAAQRIRSQPYAMMALASWPTVDAAAKRIGTAEDDPARLIAAVEAVLYERLQSQHTWTSDATLRARLRKLLGPVGAVLTSRAVDHARDVGAVVSSDGGWQPAGAAMMEAYVASRLLTALSEPAQGDLIAREVPEEEIDQWLDGARREVGVELNEEQRAAVRLAVRSRFGMVLGGAGVGKTTVLKAVCAANEAFGRVVHQMALAGRAAVRMREATGRPASTIAAFLKACEAKKVALGPESLIVVDESSMLDLPTLYRLLRHMPEESRLLLVGDEAQLGPIGFGLTLHAFAEAPQVPSIRLRRIYRQAATSGIPVVAAAIREGQWPTLEHQVGLDGVALVSTDSAPTADHVVDVVERLGGFGHDLRILTPLRAGDTGLEALNGLFHRLLSVGRARVPGRDLALGEPVMFGRNDYRRDLRNGSLGVVVRIDDAVEVDFDGERHEFVGSALDDLSLAYAVTVHKAQGSQFRSVVVPVTRSRLLDRSLIYTAVTRATDRVVLIGEADVLAEAVRQPSAAGRRETGLGRPAFWRDHAVA</sequence>
<comment type="caution">
    <text evidence="6">The sequence shown here is derived from an EMBL/GenBank/DDBJ whole genome shotgun (WGS) entry which is preliminary data.</text>
</comment>
<organism evidence="6 7">
    <name type="scientific">Ancylobacter novellus</name>
    <name type="common">Thiobacillus novellus</name>
    <dbReference type="NCBI Taxonomy" id="921"/>
    <lineage>
        <taxon>Bacteria</taxon>
        <taxon>Pseudomonadati</taxon>
        <taxon>Pseudomonadota</taxon>
        <taxon>Alphaproteobacteria</taxon>
        <taxon>Hyphomicrobiales</taxon>
        <taxon>Xanthobacteraceae</taxon>
        <taxon>Ancylobacter</taxon>
    </lineage>
</organism>
<evidence type="ECO:0000256" key="1">
    <source>
        <dbReference type="ARBA" id="ARBA00022741"/>
    </source>
</evidence>
<dbReference type="EMBL" id="QFPN01000002">
    <property type="protein sequence ID" value="PZQ18083.1"/>
    <property type="molecule type" value="Genomic_DNA"/>
</dbReference>
<keyword evidence="6" id="KW-0540">Nuclease</keyword>